<organism evidence="2">
    <name type="scientific">bioreactor metagenome</name>
    <dbReference type="NCBI Taxonomy" id="1076179"/>
    <lineage>
        <taxon>unclassified sequences</taxon>
        <taxon>metagenomes</taxon>
        <taxon>ecological metagenomes</taxon>
    </lineage>
</organism>
<dbReference type="InterPro" id="IPR036736">
    <property type="entry name" value="ACP-like_sf"/>
</dbReference>
<dbReference type="AlphaFoldDB" id="A0A645JFH2"/>
<dbReference type="Pfam" id="PF00550">
    <property type="entry name" value="PP-binding"/>
    <property type="match status" value="1"/>
</dbReference>
<dbReference type="PROSITE" id="PS50075">
    <property type="entry name" value="CARRIER"/>
    <property type="match status" value="1"/>
</dbReference>
<protein>
    <submittedName>
        <fullName evidence="2">Acyl carrier protein</fullName>
    </submittedName>
</protein>
<dbReference type="InterPro" id="IPR009081">
    <property type="entry name" value="PP-bd_ACP"/>
</dbReference>
<name>A0A645JFH2_9ZZZZ</name>
<gene>
    <name evidence="2" type="primary">acpP_94</name>
    <name evidence="2" type="ORF">SDC9_209584</name>
</gene>
<feature type="domain" description="Carrier" evidence="1">
    <location>
        <begin position="1"/>
        <end position="45"/>
    </location>
</feature>
<sequence>MGIDSLDVMELLMNVEEEFGTEIELGENKVNAVGDLVTLIENKLK</sequence>
<evidence type="ECO:0000259" key="1">
    <source>
        <dbReference type="PROSITE" id="PS50075"/>
    </source>
</evidence>
<reference evidence="2" key="1">
    <citation type="submission" date="2019-08" db="EMBL/GenBank/DDBJ databases">
        <authorList>
            <person name="Kucharzyk K."/>
            <person name="Murdoch R.W."/>
            <person name="Higgins S."/>
            <person name="Loffler F."/>
        </authorList>
    </citation>
    <scope>NUCLEOTIDE SEQUENCE</scope>
</reference>
<dbReference type="SUPFAM" id="SSF47336">
    <property type="entry name" value="ACP-like"/>
    <property type="match status" value="1"/>
</dbReference>
<evidence type="ECO:0000313" key="2">
    <source>
        <dbReference type="EMBL" id="MPN61840.1"/>
    </source>
</evidence>
<proteinExistence type="predicted"/>
<comment type="caution">
    <text evidence="2">The sequence shown here is derived from an EMBL/GenBank/DDBJ whole genome shotgun (WGS) entry which is preliminary data.</text>
</comment>
<accession>A0A645JFH2</accession>
<dbReference type="Gene3D" id="1.10.1200.10">
    <property type="entry name" value="ACP-like"/>
    <property type="match status" value="1"/>
</dbReference>
<dbReference type="EMBL" id="VSSQ01139045">
    <property type="protein sequence ID" value="MPN61840.1"/>
    <property type="molecule type" value="Genomic_DNA"/>
</dbReference>